<proteinExistence type="predicted"/>
<dbReference type="GO" id="GO:0005737">
    <property type="term" value="C:cytoplasm"/>
    <property type="evidence" value="ECO:0007669"/>
    <property type="project" value="TreeGrafter"/>
</dbReference>
<evidence type="ECO:0000313" key="3">
    <source>
        <dbReference type="EMBL" id="MBS2963739.1"/>
    </source>
</evidence>
<sequence length="335" mass="35583">MKVLLAGATGTLGVPLVRRLAAAGHEVVGITRTEAGAGLLWDLGASSVIADALDRDGLLRALRGVRADAVIHQLTSLKKMPLRPRDLEVTNRLRVEGTANLLAAAAEVGARRFLTQSFFGGYGLHDGSRLLTEQDAFAPAAGGRLEPSWQAMRSTEQQVLGAPGVEGIVLRYGGFYGPASVAGMLESLRKRQMPVPRGGGSYASFVYIDDAAAATVAALDRSEPGQVYNIVDDEPVRWGVMVDAVAAAFGLPRPLRLPGALLRLAAPYGGVLMTRQSLRLSNAKAKAQLGWRPMVPTYRDGVRALLRELRPADDDAGRSDRGDRATEATGPRGRS</sequence>
<feature type="region of interest" description="Disordered" evidence="1">
    <location>
        <begin position="309"/>
        <end position="335"/>
    </location>
</feature>
<dbReference type="PANTHER" id="PTHR48079:SF6">
    <property type="entry name" value="NAD(P)-BINDING DOMAIN-CONTAINING PROTEIN-RELATED"/>
    <property type="match status" value="1"/>
</dbReference>
<dbReference type="EMBL" id="JAGSXH010000033">
    <property type="protein sequence ID" value="MBS2963739.1"/>
    <property type="molecule type" value="Genomic_DNA"/>
</dbReference>
<gene>
    <name evidence="3" type="ORF">KGA66_11815</name>
</gene>
<dbReference type="SUPFAM" id="SSF51735">
    <property type="entry name" value="NAD(P)-binding Rossmann-fold domains"/>
    <property type="match status" value="1"/>
</dbReference>
<dbReference type="PANTHER" id="PTHR48079">
    <property type="entry name" value="PROTEIN YEEZ"/>
    <property type="match status" value="1"/>
</dbReference>
<dbReference type="InterPro" id="IPR051783">
    <property type="entry name" value="NAD(P)-dependent_oxidoreduct"/>
</dbReference>
<dbReference type="InterPro" id="IPR001509">
    <property type="entry name" value="Epimerase_deHydtase"/>
</dbReference>
<dbReference type="InterPro" id="IPR036291">
    <property type="entry name" value="NAD(P)-bd_dom_sf"/>
</dbReference>
<protein>
    <submittedName>
        <fullName evidence="3">NAD(P)-dependent oxidoreductase</fullName>
    </submittedName>
</protein>
<reference evidence="3" key="1">
    <citation type="submission" date="2021-04" db="EMBL/GenBank/DDBJ databases">
        <title>Genome based classification of Actinospica acidithermotolerans sp. nov., an actinobacterium isolated from an Indonesian hot spring.</title>
        <authorList>
            <person name="Kusuma A.B."/>
            <person name="Putra K.E."/>
            <person name="Nafisah S."/>
            <person name="Loh J."/>
            <person name="Nouioui I."/>
            <person name="Goodfellow M."/>
        </authorList>
    </citation>
    <scope>NUCLEOTIDE SEQUENCE</scope>
    <source>
        <strain evidence="3">DSM 45618</strain>
    </source>
</reference>
<dbReference type="Pfam" id="PF01370">
    <property type="entry name" value="Epimerase"/>
    <property type="match status" value="1"/>
</dbReference>
<dbReference type="Proteomes" id="UP000677913">
    <property type="component" value="Unassembled WGS sequence"/>
</dbReference>
<comment type="caution">
    <text evidence="3">The sequence shown here is derived from an EMBL/GenBank/DDBJ whole genome shotgun (WGS) entry which is preliminary data.</text>
</comment>
<accession>A0A8J7WQT5</accession>
<evidence type="ECO:0000256" key="1">
    <source>
        <dbReference type="SAM" id="MobiDB-lite"/>
    </source>
</evidence>
<dbReference type="GO" id="GO:0004029">
    <property type="term" value="F:aldehyde dehydrogenase (NAD+) activity"/>
    <property type="evidence" value="ECO:0007669"/>
    <property type="project" value="TreeGrafter"/>
</dbReference>
<feature type="compositionally biased region" description="Basic and acidic residues" evidence="1">
    <location>
        <begin position="309"/>
        <end position="326"/>
    </location>
</feature>
<name>A0A8J7WQT5_9ACTN</name>
<dbReference type="RefSeq" id="WP_211467716.1">
    <property type="nucleotide sequence ID" value="NZ_JAGSXH010000033.1"/>
</dbReference>
<organism evidence="3 4">
    <name type="scientific">Actinocrinis puniceicyclus</name>
    <dbReference type="NCBI Taxonomy" id="977794"/>
    <lineage>
        <taxon>Bacteria</taxon>
        <taxon>Bacillati</taxon>
        <taxon>Actinomycetota</taxon>
        <taxon>Actinomycetes</taxon>
        <taxon>Catenulisporales</taxon>
        <taxon>Actinospicaceae</taxon>
        <taxon>Actinocrinis</taxon>
    </lineage>
</organism>
<dbReference type="AlphaFoldDB" id="A0A8J7WQT5"/>
<evidence type="ECO:0000259" key="2">
    <source>
        <dbReference type="Pfam" id="PF01370"/>
    </source>
</evidence>
<feature type="domain" description="NAD-dependent epimerase/dehydratase" evidence="2">
    <location>
        <begin position="3"/>
        <end position="230"/>
    </location>
</feature>
<evidence type="ECO:0000313" key="4">
    <source>
        <dbReference type="Proteomes" id="UP000677913"/>
    </source>
</evidence>
<keyword evidence="4" id="KW-1185">Reference proteome</keyword>
<dbReference type="Gene3D" id="3.40.50.720">
    <property type="entry name" value="NAD(P)-binding Rossmann-like Domain"/>
    <property type="match status" value="1"/>
</dbReference>